<dbReference type="KEGG" id="pmrn:116940884"/>
<dbReference type="GO" id="GO:0005125">
    <property type="term" value="F:cytokine activity"/>
    <property type="evidence" value="ECO:0007669"/>
    <property type="project" value="TreeGrafter"/>
</dbReference>
<evidence type="ECO:0000259" key="11">
    <source>
        <dbReference type="PROSITE" id="PS51362"/>
    </source>
</evidence>
<dbReference type="PROSITE" id="PS51362">
    <property type="entry name" value="TGF_BETA_2"/>
    <property type="match status" value="1"/>
</dbReference>
<dbReference type="InterPro" id="IPR015615">
    <property type="entry name" value="TGF-beta-rel"/>
</dbReference>
<keyword evidence="5 8" id="KW-0339">Growth factor</keyword>
<dbReference type="AlphaFoldDB" id="A0AAJ7SYL0"/>
<evidence type="ECO:0000256" key="7">
    <source>
        <dbReference type="ARBA" id="ARBA00023180"/>
    </source>
</evidence>
<keyword evidence="12" id="KW-1185">Reference proteome</keyword>
<keyword evidence="7" id="KW-0325">Glycoprotein</keyword>
<dbReference type="SMART" id="SM00204">
    <property type="entry name" value="TGFB"/>
    <property type="match status" value="1"/>
</dbReference>
<dbReference type="PANTHER" id="PTHR11848:SF309">
    <property type="entry name" value="INHIBIN BETA CHAIN"/>
    <property type="match status" value="1"/>
</dbReference>
<evidence type="ECO:0000256" key="6">
    <source>
        <dbReference type="ARBA" id="ARBA00023157"/>
    </source>
</evidence>
<keyword evidence="10" id="KW-1133">Transmembrane helix</keyword>
<evidence type="ECO:0000256" key="2">
    <source>
        <dbReference type="ARBA" id="ARBA00006656"/>
    </source>
</evidence>
<feature type="region of interest" description="Disordered" evidence="9">
    <location>
        <begin position="290"/>
        <end position="399"/>
    </location>
</feature>
<feature type="compositionally biased region" description="Gly residues" evidence="9">
    <location>
        <begin position="290"/>
        <end position="312"/>
    </location>
</feature>
<dbReference type="PROSITE" id="PS00250">
    <property type="entry name" value="TGF_BETA_1"/>
    <property type="match status" value="1"/>
</dbReference>
<keyword evidence="4" id="KW-0732">Signal</keyword>
<feature type="compositionally biased region" description="Basic residues" evidence="9">
    <location>
        <begin position="227"/>
        <end position="237"/>
    </location>
</feature>
<feature type="domain" description="TGF-beta family profile" evidence="11">
    <location>
        <begin position="508"/>
        <end position="628"/>
    </location>
</feature>
<feature type="compositionally biased region" description="Acidic residues" evidence="9">
    <location>
        <begin position="199"/>
        <end position="219"/>
    </location>
</feature>
<evidence type="ECO:0000256" key="9">
    <source>
        <dbReference type="SAM" id="MobiDB-lite"/>
    </source>
</evidence>
<comment type="subcellular location">
    <subcellularLocation>
        <location evidence="1">Secreted</location>
    </subcellularLocation>
</comment>
<dbReference type="GO" id="GO:0008083">
    <property type="term" value="F:growth factor activity"/>
    <property type="evidence" value="ECO:0007669"/>
    <property type="project" value="UniProtKB-KW"/>
</dbReference>
<sequence>MTIIIITTIIIVVVVMGVMIALTVALSAMLGCARSSQPMDNLSLSSSTRVEIPDAGACWTCSLPLQHELHQRRHHQATTQQQQQRRHEHQDRQHYDHHHQQQSTGQRGELASILTEAVKQHILARLQLRAPPNVSRRAPVPRRAVLSALRRLHHHGGSRPLTGAPAHGVHQTWAGHARRRAGYDDDASTSDSSDKGDAAADDDNDDYDDDSDEDEDYDDGGGGGRAKYGHSSRRGERRQRGEMSEIVSFAEPDRGWSGELRFHVLGEGGRRLHVNQASLWLYLRMEGAGGKAGGAAGGGVRGGGRAKGGPRGGANLEAGGRGGGGGDLDSSSASVAVVAGEDKTKSSDVTGGVDSRSGGGGGGADGGGTARGNPRHKWHHHQQQQQHKQQRQRLRARNRQRAALVTVRIQVAGAAPSSPSFSKRLMLRRASWRAVPLEAAAVRAALERAGGRVSLRVSCPDCGPAGVALGPRRASAAAAAAARVDPSAHRAFLLLRARDSGATRARGRKRRRGLECDGVAAPLCCRRHFYVDFGAIGWADWIIAPAGYFANYCEGKCPAFMSGALGTAASFHSAVLSQYRLRDTTAPGAGSCCIPTRLSAMSMLYFDEDQNIVKKDVPNMIVEECGCV</sequence>
<dbReference type="GO" id="GO:0005615">
    <property type="term" value="C:extracellular space"/>
    <property type="evidence" value="ECO:0007669"/>
    <property type="project" value="TreeGrafter"/>
</dbReference>
<feature type="compositionally biased region" description="Low complexity" evidence="9">
    <location>
        <begin position="328"/>
        <end position="339"/>
    </location>
</feature>
<keyword evidence="10" id="KW-0812">Transmembrane</keyword>
<feature type="transmembrane region" description="Helical" evidence="10">
    <location>
        <begin position="7"/>
        <end position="30"/>
    </location>
</feature>
<feature type="region of interest" description="Disordered" evidence="9">
    <location>
        <begin position="155"/>
        <end position="244"/>
    </location>
</feature>
<keyword evidence="10" id="KW-0472">Membrane</keyword>
<feature type="compositionally biased region" description="Gly residues" evidence="9">
    <location>
        <begin position="357"/>
        <end position="370"/>
    </location>
</feature>
<dbReference type="Gene3D" id="2.10.90.10">
    <property type="entry name" value="Cystine-knot cytokines"/>
    <property type="match status" value="1"/>
</dbReference>
<evidence type="ECO:0000256" key="3">
    <source>
        <dbReference type="ARBA" id="ARBA00022525"/>
    </source>
</evidence>
<dbReference type="InterPro" id="IPR017948">
    <property type="entry name" value="TGFb_CS"/>
</dbReference>
<organism evidence="12 13">
    <name type="scientific">Petromyzon marinus</name>
    <name type="common">Sea lamprey</name>
    <dbReference type="NCBI Taxonomy" id="7757"/>
    <lineage>
        <taxon>Eukaryota</taxon>
        <taxon>Metazoa</taxon>
        <taxon>Chordata</taxon>
        <taxon>Craniata</taxon>
        <taxon>Vertebrata</taxon>
        <taxon>Cyclostomata</taxon>
        <taxon>Hyperoartia</taxon>
        <taxon>Petromyzontiformes</taxon>
        <taxon>Petromyzontidae</taxon>
        <taxon>Petromyzon</taxon>
    </lineage>
</organism>
<evidence type="ECO:0000256" key="10">
    <source>
        <dbReference type="SAM" id="Phobius"/>
    </source>
</evidence>
<accession>A0AAJ7SYL0</accession>
<protein>
    <submittedName>
        <fullName evidence="13">Uncharacterized protein LOC116940884</fullName>
    </submittedName>
</protein>
<dbReference type="InterPro" id="IPR029034">
    <property type="entry name" value="Cystine-knot_cytokine"/>
</dbReference>
<evidence type="ECO:0000256" key="1">
    <source>
        <dbReference type="ARBA" id="ARBA00004613"/>
    </source>
</evidence>
<comment type="similarity">
    <text evidence="2 8">Belongs to the TGF-beta family.</text>
</comment>
<dbReference type="RefSeq" id="XP_032807106.1">
    <property type="nucleotide sequence ID" value="XM_032951215.1"/>
</dbReference>
<proteinExistence type="inferred from homology"/>
<keyword evidence="6" id="KW-1015">Disulfide bond</keyword>
<evidence type="ECO:0000256" key="5">
    <source>
        <dbReference type="ARBA" id="ARBA00023030"/>
    </source>
</evidence>
<dbReference type="Pfam" id="PF00019">
    <property type="entry name" value="TGF_beta"/>
    <property type="match status" value="1"/>
</dbReference>
<evidence type="ECO:0000313" key="12">
    <source>
        <dbReference type="Proteomes" id="UP001318040"/>
    </source>
</evidence>
<dbReference type="PANTHER" id="PTHR11848">
    <property type="entry name" value="TGF-BETA FAMILY"/>
    <property type="match status" value="1"/>
</dbReference>
<keyword evidence="3" id="KW-0964">Secreted</keyword>
<feature type="compositionally biased region" description="Basic residues" evidence="9">
    <location>
        <begin position="373"/>
        <end position="399"/>
    </location>
</feature>
<evidence type="ECO:0000313" key="13">
    <source>
        <dbReference type="RefSeq" id="XP_032807106.1"/>
    </source>
</evidence>
<reference evidence="13" key="1">
    <citation type="submission" date="2025-08" db="UniProtKB">
        <authorList>
            <consortium name="RefSeq"/>
        </authorList>
    </citation>
    <scope>IDENTIFICATION</scope>
    <source>
        <tissue evidence="13">Sperm</tissue>
    </source>
</reference>
<evidence type="ECO:0000256" key="4">
    <source>
        <dbReference type="ARBA" id="ARBA00022729"/>
    </source>
</evidence>
<dbReference type="Proteomes" id="UP001318040">
    <property type="component" value="Chromosome 10"/>
</dbReference>
<feature type="region of interest" description="Disordered" evidence="9">
    <location>
        <begin position="70"/>
        <end position="108"/>
    </location>
</feature>
<dbReference type="SUPFAM" id="SSF57501">
    <property type="entry name" value="Cystine-knot cytokines"/>
    <property type="match status" value="1"/>
</dbReference>
<name>A0AAJ7SYL0_PETMA</name>
<evidence type="ECO:0000256" key="8">
    <source>
        <dbReference type="RuleBase" id="RU000354"/>
    </source>
</evidence>
<dbReference type="FunFam" id="2.10.90.10:FF:000005">
    <property type="entry name" value="Inhibin beta A chain"/>
    <property type="match status" value="1"/>
</dbReference>
<dbReference type="PRINTS" id="PR00669">
    <property type="entry name" value="INHIBINA"/>
</dbReference>
<gene>
    <name evidence="13" type="primary">LOC116940884</name>
</gene>
<dbReference type="InterPro" id="IPR001839">
    <property type="entry name" value="TGF-b_C"/>
</dbReference>